<dbReference type="EMBL" id="QLMH01000011">
    <property type="protein sequence ID" value="RAK18192.1"/>
    <property type="molecule type" value="Genomic_DNA"/>
</dbReference>
<evidence type="ECO:0000313" key="2">
    <source>
        <dbReference type="Proteomes" id="UP000248555"/>
    </source>
</evidence>
<evidence type="ECO:0000313" key="1">
    <source>
        <dbReference type="EMBL" id="RAK18192.1"/>
    </source>
</evidence>
<reference evidence="1 2" key="1">
    <citation type="submission" date="2018-06" db="EMBL/GenBank/DDBJ databases">
        <title>Genomic Encyclopedia of Type Strains, Phase III (KMG-III): the genomes of soil and plant-associated and newly described type strains.</title>
        <authorList>
            <person name="Whitman W."/>
        </authorList>
    </citation>
    <scope>NUCLEOTIDE SEQUENCE [LARGE SCALE GENOMIC DNA]</scope>
    <source>
        <strain evidence="1 2">CGMCC 1.8979</strain>
    </source>
</reference>
<protein>
    <submittedName>
        <fullName evidence="1">Uncharacterized protein</fullName>
    </submittedName>
</protein>
<keyword evidence="2" id="KW-1185">Reference proteome</keyword>
<name>A0A327YDF8_9BACL</name>
<proteinExistence type="predicted"/>
<gene>
    <name evidence="1" type="ORF">B0I26_1119</name>
</gene>
<sequence length="56" mass="6651">MTVTSLSLWQHTTFYSYKNEFEISVFRFFLGVRICHRLNVAEKNPRQCCPRILIVG</sequence>
<accession>A0A327YDF8</accession>
<dbReference type="AlphaFoldDB" id="A0A327YDF8"/>
<dbReference type="Proteomes" id="UP000248555">
    <property type="component" value="Unassembled WGS sequence"/>
</dbReference>
<comment type="caution">
    <text evidence="1">The sequence shown here is derived from an EMBL/GenBank/DDBJ whole genome shotgun (WGS) entry which is preliminary data.</text>
</comment>
<organism evidence="1 2">
    <name type="scientific">Paranoxybacillus vitaminiphilus</name>
    <dbReference type="NCBI Taxonomy" id="581036"/>
    <lineage>
        <taxon>Bacteria</taxon>
        <taxon>Bacillati</taxon>
        <taxon>Bacillota</taxon>
        <taxon>Bacilli</taxon>
        <taxon>Bacillales</taxon>
        <taxon>Anoxybacillaceae</taxon>
        <taxon>Paranoxybacillus</taxon>
    </lineage>
</organism>